<name>A0A9X1VC74_9BACL</name>
<evidence type="ECO:0000256" key="1">
    <source>
        <dbReference type="ARBA" id="ARBA00004496"/>
    </source>
</evidence>
<organism evidence="5 6">
    <name type="scientific">Sulfoacidibacillus ferrooxidans</name>
    <dbReference type="NCBI Taxonomy" id="2005001"/>
    <lineage>
        <taxon>Bacteria</taxon>
        <taxon>Bacillati</taxon>
        <taxon>Bacillota</taxon>
        <taxon>Bacilli</taxon>
        <taxon>Bacillales</taxon>
        <taxon>Alicyclobacillaceae</taxon>
        <taxon>Sulfoacidibacillus</taxon>
    </lineage>
</organism>
<comment type="subcellular location">
    <subcellularLocation>
        <location evidence="1">Cytoplasm</location>
    </subcellularLocation>
</comment>
<reference evidence="5" key="1">
    <citation type="submission" date="2022-03" db="EMBL/GenBank/DDBJ databases">
        <title>Draft Genome Sequence of Firmicute Strain S0AB, a Heterotrophic Iron/Sulfur-Oxidizing Extreme Acidophile.</title>
        <authorList>
            <person name="Vergara E."/>
            <person name="Pakostova E."/>
            <person name="Johnson D.B."/>
            <person name="Holmes D.S."/>
        </authorList>
    </citation>
    <scope>NUCLEOTIDE SEQUENCE</scope>
    <source>
        <strain evidence="5">S0AB</strain>
    </source>
</reference>
<dbReference type="GO" id="GO:0005737">
    <property type="term" value="C:cytoplasm"/>
    <property type="evidence" value="ECO:0007669"/>
    <property type="project" value="UniProtKB-SubCell"/>
</dbReference>
<evidence type="ECO:0000313" key="6">
    <source>
        <dbReference type="Proteomes" id="UP001139263"/>
    </source>
</evidence>
<gene>
    <name evidence="5" type="primary">recX</name>
    <name evidence="5" type="ORF">MM817_01941</name>
</gene>
<evidence type="ECO:0000313" key="5">
    <source>
        <dbReference type="EMBL" id="MCI0183658.1"/>
    </source>
</evidence>
<evidence type="ECO:0000256" key="4">
    <source>
        <dbReference type="ARBA" id="ARBA00022490"/>
    </source>
</evidence>
<comment type="similarity">
    <text evidence="2">Belongs to the RecX family.</text>
</comment>
<dbReference type="PANTHER" id="PTHR33602">
    <property type="entry name" value="REGULATORY PROTEIN RECX FAMILY PROTEIN"/>
    <property type="match status" value="1"/>
</dbReference>
<dbReference type="RefSeq" id="WP_241714209.1">
    <property type="nucleotide sequence ID" value="NZ_JALBUF010000005.1"/>
</dbReference>
<evidence type="ECO:0000256" key="3">
    <source>
        <dbReference type="ARBA" id="ARBA00018111"/>
    </source>
</evidence>
<evidence type="ECO:0000256" key="2">
    <source>
        <dbReference type="ARBA" id="ARBA00009695"/>
    </source>
</evidence>
<dbReference type="Proteomes" id="UP001139263">
    <property type="component" value="Unassembled WGS sequence"/>
</dbReference>
<sequence>MEDKSVCQLVRDPENVQRLFIHLEDGTIVGPYLVMSVERIGLRIGNVCDERVQELLRIEDATHQAIEDAVVYVKRKARTEAEVLQFLVKQKNYTPTIALEALAWLRKYQAINDGELISTTVSAAQKTVNTPSKMALTAKLLRRGVTKDQIIKALQVSEYDEFRGALQAGRKKLEQIERKLEHEELPPEERERKLKTILGAFLGRKGYSASTIHKVFDQLLG</sequence>
<dbReference type="InterPro" id="IPR036388">
    <property type="entry name" value="WH-like_DNA-bd_sf"/>
</dbReference>
<accession>A0A9X1VC74</accession>
<dbReference type="AlphaFoldDB" id="A0A9X1VC74"/>
<keyword evidence="4" id="KW-0963">Cytoplasm</keyword>
<proteinExistence type="inferred from homology"/>
<protein>
    <recommendedName>
        <fullName evidence="3">Regulatory protein RecX</fullName>
    </recommendedName>
</protein>
<dbReference type="EMBL" id="JALBUF010000005">
    <property type="protein sequence ID" value="MCI0183658.1"/>
    <property type="molecule type" value="Genomic_DNA"/>
</dbReference>
<dbReference type="Gene3D" id="1.10.10.10">
    <property type="entry name" value="Winged helix-like DNA-binding domain superfamily/Winged helix DNA-binding domain"/>
    <property type="match status" value="2"/>
</dbReference>
<dbReference type="GO" id="GO:0006282">
    <property type="term" value="P:regulation of DNA repair"/>
    <property type="evidence" value="ECO:0007669"/>
    <property type="project" value="InterPro"/>
</dbReference>
<dbReference type="PANTHER" id="PTHR33602:SF1">
    <property type="entry name" value="REGULATORY PROTEIN RECX FAMILY PROTEIN"/>
    <property type="match status" value="1"/>
</dbReference>
<keyword evidence="6" id="KW-1185">Reference proteome</keyword>
<comment type="caution">
    <text evidence="5">The sequence shown here is derived from an EMBL/GenBank/DDBJ whole genome shotgun (WGS) entry which is preliminary data.</text>
</comment>
<dbReference type="InterPro" id="IPR003783">
    <property type="entry name" value="Regulatory_RecX"/>
</dbReference>